<feature type="non-terminal residue" evidence="1">
    <location>
        <position position="1"/>
    </location>
</feature>
<organism evidence="1 2">
    <name type="scientific">Lunasporangiospora selenospora</name>
    <dbReference type="NCBI Taxonomy" id="979761"/>
    <lineage>
        <taxon>Eukaryota</taxon>
        <taxon>Fungi</taxon>
        <taxon>Fungi incertae sedis</taxon>
        <taxon>Mucoromycota</taxon>
        <taxon>Mortierellomycotina</taxon>
        <taxon>Mortierellomycetes</taxon>
        <taxon>Mortierellales</taxon>
        <taxon>Mortierellaceae</taxon>
        <taxon>Lunasporangiospora</taxon>
    </lineage>
</organism>
<protein>
    <submittedName>
        <fullName evidence="1">Uncharacterized protein</fullName>
    </submittedName>
</protein>
<evidence type="ECO:0000313" key="2">
    <source>
        <dbReference type="Proteomes" id="UP000780801"/>
    </source>
</evidence>
<keyword evidence="2" id="KW-1185">Reference proteome</keyword>
<gene>
    <name evidence="1" type="ORF">BGW38_004323</name>
</gene>
<feature type="non-terminal residue" evidence="1">
    <location>
        <position position="112"/>
    </location>
</feature>
<accession>A0A9P6KC86</accession>
<proteinExistence type="predicted"/>
<name>A0A9P6KC86_9FUNG</name>
<dbReference type="AlphaFoldDB" id="A0A9P6KC86"/>
<dbReference type="Proteomes" id="UP000780801">
    <property type="component" value="Unassembled WGS sequence"/>
</dbReference>
<evidence type="ECO:0000313" key="1">
    <source>
        <dbReference type="EMBL" id="KAF9579417.1"/>
    </source>
</evidence>
<sequence length="112" mass="12895">GVAIARDAKPSDAVESTDSDMIAHDTIFTIWRPISKIRFLMYNVLDVRKRLGITRHKKLQRCLIRQYLSQVVSKNKTGECFTASLRVFVDKEQTEFQPTLPIQPPKQAFDTE</sequence>
<dbReference type="OrthoDB" id="2423903at2759"/>
<comment type="caution">
    <text evidence="1">The sequence shown here is derived from an EMBL/GenBank/DDBJ whole genome shotgun (WGS) entry which is preliminary data.</text>
</comment>
<reference evidence="1" key="1">
    <citation type="journal article" date="2020" name="Fungal Divers.">
        <title>Resolving the Mortierellaceae phylogeny through synthesis of multi-gene phylogenetics and phylogenomics.</title>
        <authorList>
            <person name="Vandepol N."/>
            <person name="Liber J."/>
            <person name="Desiro A."/>
            <person name="Na H."/>
            <person name="Kennedy M."/>
            <person name="Barry K."/>
            <person name="Grigoriev I.V."/>
            <person name="Miller A.N."/>
            <person name="O'Donnell K."/>
            <person name="Stajich J.E."/>
            <person name="Bonito G."/>
        </authorList>
    </citation>
    <scope>NUCLEOTIDE SEQUENCE</scope>
    <source>
        <strain evidence="1">KOD1015</strain>
    </source>
</reference>
<dbReference type="EMBL" id="JAABOA010002773">
    <property type="protein sequence ID" value="KAF9579417.1"/>
    <property type="molecule type" value="Genomic_DNA"/>
</dbReference>